<accession>K9DBT7</accession>
<proteinExistence type="predicted"/>
<gene>
    <name evidence="1" type="ORF">HMPREF9710_02480</name>
</gene>
<keyword evidence="2" id="KW-1185">Reference proteome</keyword>
<evidence type="ECO:0000313" key="1">
    <source>
        <dbReference type="EMBL" id="EKU82169.1"/>
    </source>
</evidence>
<dbReference type="RefSeq" id="WP_005666845.1">
    <property type="nucleotide sequence ID" value="NZ_JH992923.1"/>
</dbReference>
<organism evidence="1 2">
    <name type="scientific">Massilia timonae CCUG 45783</name>
    <dbReference type="NCBI Taxonomy" id="883126"/>
    <lineage>
        <taxon>Bacteria</taxon>
        <taxon>Pseudomonadati</taxon>
        <taxon>Pseudomonadota</taxon>
        <taxon>Betaproteobacteria</taxon>
        <taxon>Burkholderiales</taxon>
        <taxon>Oxalobacteraceae</taxon>
        <taxon>Telluria group</taxon>
        <taxon>Massilia</taxon>
    </lineage>
</organism>
<dbReference type="OrthoDB" id="9938242at2"/>
<dbReference type="PATRIC" id="fig|883126.3.peg.2509"/>
<protein>
    <submittedName>
        <fullName evidence="1">Uncharacterized protein</fullName>
    </submittedName>
</protein>
<comment type="caution">
    <text evidence="1">The sequence shown here is derived from an EMBL/GenBank/DDBJ whole genome shotgun (WGS) entry which is preliminary data.</text>
</comment>
<dbReference type="HOGENOM" id="CLU_2955178_0_0_4"/>
<reference evidence="1 2" key="1">
    <citation type="submission" date="2012-09" db="EMBL/GenBank/DDBJ databases">
        <title>The Genome Sequence of Massilia timonae CCUG 45783.</title>
        <authorList>
            <consortium name="The Broad Institute Genome Sequencing Platform"/>
            <person name="Earl A."/>
            <person name="Ward D."/>
            <person name="Feldgarden M."/>
            <person name="Gevers D."/>
            <person name="Huys G."/>
            <person name="Walker B."/>
            <person name="Young S.K."/>
            <person name="Zeng Q."/>
            <person name="Gargeya S."/>
            <person name="Fitzgerald M."/>
            <person name="Haas B."/>
            <person name="Abouelleil A."/>
            <person name="Alvarado L."/>
            <person name="Arachchi H.M."/>
            <person name="Berlin A.M."/>
            <person name="Chapman S.B."/>
            <person name="Goldberg J."/>
            <person name="Griggs A."/>
            <person name="Gujja S."/>
            <person name="Hansen M."/>
            <person name="Howarth C."/>
            <person name="Imamovic A."/>
            <person name="Larimer J."/>
            <person name="McCowen C."/>
            <person name="Montmayeur A."/>
            <person name="Murphy C."/>
            <person name="Neiman D."/>
            <person name="Pearson M."/>
            <person name="Priest M."/>
            <person name="Roberts A."/>
            <person name="Saif S."/>
            <person name="Shea T."/>
            <person name="Sisk P."/>
            <person name="Sykes S."/>
            <person name="Wortman J."/>
            <person name="Nusbaum C."/>
            <person name="Birren B."/>
        </authorList>
    </citation>
    <scope>NUCLEOTIDE SEQUENCE [LARGE SCALE GENOMIC DNA]</scope>
    <source>
        <strain evidence="1 2">CCUG 45783</strain>
    </source>
</reference>
<dbReference type="AlphaFoldDB" id="K9DBT7"/>
<evidence type="ECO:0000313" key="2">
    <source>
        <dbReference type="Proteomes" id="UP000009874"/>
    </source>
</evidence>
<dbReference type="Proteomes" id="UP000009874">
    <property type="component" value="Unassembled WGS sequence"/>
</dbReference>
<name>K9DBT7_9BURK</name>
<dbReference type="EMBL" id="AGZI01000029">
    <property type="protein sequence ID" value="EKU82169.1"/>
    <property type="molecule type" value="Genomic_DNA"/>
</dbReference>
<sequence>MSSLDLNAHTHEGTTHMCAIHRGAGDETPLQLISAQELARLQQIEAAYLAMQERKNVTM</sequence>